<dbReference type="InterPro" id="IPR036322">
    <property type="entry name" value="WD40_repeat_dom_sf"/>
</dbReference>
<feature type="region of interest" description="Disordered" evidence="15">
    <location>
        <begin position="822"/>
        <end position="846"/>
    </location>
</feature>
<dbReference type="Pfam" id="PF07983">
    <property type="entry name" value="X8"/>
    <property type="match status" value="1"/>
</dbReference>
<dbReference type="PROSITE" id="PS50082">
    <property type="entry name" value="WD_REPEATS_2"/>
    <property type="match status" value="5"/>
</dbReference>
<dbReference type="PROSITE" id="PS50294">
    <property type="entry name" value="WD_REPEATS_REGION"/>
    <property type="match status" value="5"/>
</dbReference>
<dbReference type="PANTHER" id="PTHR10652">
    <property type="entry name" value="ADENYLYL CYCLASE-ASSOCIATED PROTEIN"/>
    <property type="match status" value="1"/>
</dbReference>
<organism evidence="17 18">
    <name type="scientific">Brassica napus</name>
    <name type="common">Rape</name>
    <dbReference type="NCBI Taxonomy" id="3708"/>
    <lineage>
        <taxon>Eukaryota</taxon>
        <taxon>Viridiplantae</taxon>
        <taxon>Streptophyta</taxon>
        <taxon>Embryophyta</taxon>
        <taxon>Tracheophyta</taxon>
        <taxon>Spermatophyta</taxon>
        <taxon>Magnoliopsida</taxon>
        <taxon>eudicotyledons</taxon>
        <taxon>Gunneridae</taxon>
        <taxon>Pentapetalae</taxon>
        <taxon>rosids</taxon>
        <taxon>malvids</taxon>
        <taxon>Brassicales</taxon>
        <taxon>Brassicaceae</taxon>
        <taxon>Brassiceae</taxon>
        <taxon>Brassica</taxon>
    </lineage>
</organism>
<dbReference type="SUPFAM" id="SSF69340">
    <property type="entry name" value="C-terminal domain of adenylylcyclase associated protein"/>
    <property type="match status" value="1"/>
</dbReference>
<dbReference type="PRINTS" id="PR00320">
    <property type="entry name" value="GPROTEINBRPT"/>
</dbReference>
<feature type="compositionally biased region" description="Polar residues" evidence="15">
    <location>
        <begin position="833"/>
        <end position="843"/>
    </location>
</feature>
<feature type="domain" description="C-CAP/cofactor C-like" evidence="16">
    <location>
        <begin position="317"/>
        <end position="454"/>
    </location>
</feature>
<dbReference type="Pfam" id="PF21938">
    <property type="entry name" value="CAP_N"/>
    <property type="match status" value="1"/>
</dbReference>
<dbReference type="InterPro" id="IPR000490">
    <property type="entry name" value="Glyco_hydro_17"/>
</dbReference>
<evidence type="ECO:0000256" key="5">
    <source>
        <dbReference type="ARBA" id="ARBA00022574"/>
    </source>
</evidence>
<accession>A0ABQ8EJB1</accession>
<feature type="region of interest" description="Disordered" evidence="15">
    <location>
        <begin position="223"/>
        <end position="263"/>
    </location>
</feature>
<proteinExistence type="inferred from homology"/>
<feature type="compositionally biased region" description="Basic and acidic residues" evidence="15">
    <location>
        <begin position="281"/>
        <end position="294"/>
    </location>
</feature>
<dbReference type="Pfam" id="PF01213">
    <property type="entry name" value="CAP_N-CM"/>
    <property type="match status" value="1"/>
</dbReference>
<comment type="similarity">
    <text evidence="2 12">Belongs to the CAP family.</text>
</comment>
<feature type="repeat" description="WD" evidence="11">
    <location>
        <begin position="1139"/>
        <end position="1181"/>
    </location>
</feature>
<feature type="region of interest" description="Disordered" evidence="15">
    <location>
        <begin position="278"/>
        <end position="318"/>
    </location>
</feature>
<feature type="repeat" description="WD" evidence="11">
    <location>
        <begin position="1324"/>
        <end position="1355"/>
    </location>
</feature>
<evidence type="ECO:0000256" key="14">
    <source>
        <dbReference type="RuleBase" id="RU004336"/>
    </source>
</evidence>
<dbReference type="SMART" id="SM00768">
    <property type="entry name" value="X8"/>
    <property type="match status" value="1"/>
</dbReference>
<comment type="caution">
    <text evidence="17">The sequence shown here is derived from an EMBL/GenBank/DDBJ whole genome shotgun (WGS) entry which is preliminary data.</text>
</comment>
<keyword evidence="9" id="KW-0807">Transducer</keyword>
<dbReference type="InterPro" id="IPR013992">
    <property type="entry name" value="Adenylate_cyclase-assoc_CAP_N"/>
</dbReference>
<dbReference type="InterPro" id="IPR001837">
    <property type="entry name" value="Adenylate_cyclase-assoc_CAP"/>
</dbReference>
<evidence type="ECO:0000256" key="4">
    <source>
        <dbReference type="ARBA" id="ARBA00009768"/>
    </source>
</evidence>
<dbReference type="InterPro" id="IPR001680">
    <property type="entry name" value="WD40_rpt"/>
</dbReference>
<evidence type="ECO:0000256" key="3">
    <source>
        <dbReference type="ARBA" id="ARBA00008773"/>
    </source>
</evidence>
<feature type="repeat" description="WD" evidence="11">
    <location>
        <begin position="1187"/>
        <end position="1229"/>
    </location>
</feature>
<evidence type="ECO:0000256" key="6">
    <source>
        <dbReference type="ARBA" id="ARBA00022729"/>
    </source>
</evidence>
<sequence>MDESLIKRLEAAVTRLEGISSTGGGGVTTLSRGGDFSAGTDAAASSDPSILAYEDLISQCVGRAMSAAEKIGGPVLDVTKIVAEAFATQKDLLVRIKQTQKPDMAGLAGFLKPLNDVTMKADAMTQGRRSDFFNHLKAASDSLSALAWIAFTGKDCGMSMPIAHVEESWQMAEFYNNKVLVEYRNKDANHVEWAKALKELYLPGLRDYVKSHYALGPVWNASGKPASAPPAKGPPGAPAPPPAPVFSSESSKPSSSSNQKQGMSAVFQQLSSGAVTSGLRKVTDDMKTKNRADRSGAVSSIEKETRTTKPAFSKTGPPKLELQMGRKWAVENQIGKKDLVISDCDAKQSVYVFGCKDSVLQIQGKVNNITIDKCTKMGVVFTDVVAAFEIVNCTNVEVQCQGSAPTVSVDNTTGCQLYLNKDSLETAITTAKSSEINVMVPGTSPDGDWVEHALPQQYNHVFTEGKISVSSFFTIMAISIYFSLLLVLLSHFPSSHAEPFIGVNIGQVADNLPPPSETVKLLKSSSIEKVRLYGADPAIIKALAGTGIGIVIGAGNGDIPYLAADPNAASQWINSNVLPFYPASKIILINIGNEVLMSNDPNLVNQLLPAMQNVQKALEAASLGGKIKVSTVHSMTVLGSSDPPSSGSFAPGSQAGLKGILQFLSDTGSPFTINPYPFFAYRGDTRPETLAFCLFQPNPGRVDGNTGIKYMNMFDAQVDAVHSALKSVGFEKVEIVVAETGWPSRGDPNEVGPSVDNAKAYNGNLIAHLKSMVGTPLMPGKSVDTYIFALYDENLKPGPSSERAFGLFKTDLSMAYDAGLAKSSGSSSNSSSQTPSGKVTSTGWCVPRNGATDEQLQASLDWACGQGIDCGPIQPGGACFEPNNVASHAAFAMNMYFQKSPKKPTDCDFSQTATITSQNPSYNSCVYPGGGGGAGSTGVMNKYVSSDKLDSKDNGAVEPKVYSSLSFLLIFVVSLIFHVNIQVRNSIMSVSELKERHAVATETVNNLRDRLRQRRLQLLDTDVAKYSAAQGRSPVKFGATDLVCCRTLQGHTGKVYSLDWTPERNRIVSASQDGRLIVWNALTSQKTHAIKLPCAWVMTCAFSPNGQTVACGGLDSVCSIFSLSSTADKDGTVPVSRMLSGHRGYVSCCQYVPNEDARLITSSGDQTCVLWDVTTGLKTSVFGGEFQSGHTADVLSVSISGSNPNWFISGSCDTTARLWDTRAASRAVRTFHGHEGDVNTVKFFPDGNRFGTGSDDGTCRLYDIRTGHQLQVYQPHGDGENVPVTSIAFSASGRLLFAGYANNNACYVWDTLLGEIVLDLGELQDSHKNRISCLGMSADGSALCTGSWDSNLKIWAFGGHRRVI</sequence>
<dbReference type="EC" id="3.2.1.-" evidence="14"/>
<dbReference type="InterPro" id="IPR036222">
    <property type="entry name" value="CAP_N_sf"/>
</dbReference>
<dbReference type="InterPro" id="IPR036223">
    <property type="entry name" value="CAP_C_sf"/>
</dbReference>
<evidence type="ECO:0000256" key="2">
    <source>
        <dbReference type="ARBA" id="ARBA00007659"/>
    </source>
</evidence>
<comment type="similarity">
    <text evidence="4">Belongs to the WD repeat G protein beta family.</text>
</comment>
<feature type="repeat" description="WD" evidence="11">
    <location>
        <begin position="1231"/>
        <end position="1272"/>
    </location>
</feature>
<dbReference type="SUPFAM" id="SSF51445">
    <property type="entry name" value="(Trans)glycosidases"/>
    <property type="match status" value="1"/>
</dbReference>
<dbReference type="PROSITE" id="PS01088">
    <property type="entry name" value="CAP_1"/>
    <property type="match status" value="1"/>
</dbReference>
<protein>
    <recommendedName>
        <fullName evidence="12">Adenylyl cyclase-associated protein</fullName>
        <ecNumber evidence="14">3.2.1.-</ecNumber>
    </recommendedName>
</protein>
<keyword evidence="6" id="KW-0732">Signal</keyword>
<evidence type="ECO:0000256" key="1">
    <source>
        <dbReference type="ARBA" id="ARBA00000382"/>
    </source>
</evidence>
<dbReference type="InterPro" id="IPR017853">
    <property type="entry name" value="GH"/>
</dbReference>
<evidence type="ECO:0000256" key="15">
    <source>
        <dbReference type="SAM" id="MobiDB-lite"/>
    </source>
</evidence>
<dbReference type="SUPFAM" id="SSF50978">
    <property type="entry name" value="WD40 repeat-like"/>
    <property type="match status" value="1"/>
</dbReference>
<dbReference type="Gene3D" id="3.20.20.80">
    <property type="entry name" value="Glycosidases"/>
    <property type="match status" value="1"/>
</dbReference>
<feature type="compositionally biased region" description="Pro residues" evidence="15">
    <location>
        <begin position="227"/>
        <end position="244"/>
    </location>
</feature>
<dbReference type="InterPro" id="IPR018106">
    <property type="entry name" value="CAP_CS_N"/>
</dbReference>
<keyword evidence="18" id="KW-1185">Reference proteome</keyword>
<evidence type="ECO:0000256" key="11">
    <source>
        <dbReference type="PROSITE-ProRule" id="PRU00221"/>
    </source>
</evidence>
<dbReference type="PANTHER" id="PTHR10652:SF0">
    <property type="entry name" value="ADENYLYL CYCLASE-ASSOCIATED PROTEIN"/>
    <property type="match status" value="1"/>
</dbReference>
<comment type="similarity">
    <text evidence="3 13">Belongs to the glycosyl hydrolase 17 family.</text>
</comment>
<name>A0ABQ8EJB1_BRANA</name>
<evidence type="ECO:0000313" key="18">
    <source>
        <dbReference type="Proteomes" id="UP000824890"/>
    </source>
</evidence>
<dbReference type="PROSITE" id="PS51329">
    <property type="entry name" value="C_CAP_COFACTOR_C"/>
    <property type="match status" value="1"/>
</dbReference>
<dbReference type="InterPro" id="IPR020472">
    <property type="entry name" value="WD40_PAC1"/>
</dbReference>
<evidence type="ECO:0000256" key="12">
    <source>
        <dbReference type="RuleBase" id="RU000647"/>
    </source>
</evidence>
<dbReference type="InterPro" id="IPR019775">
    <property type="entry name" value="WD40_repeat_CS"/>
</dbReference>
<evidence type="ECO:0000256" key="9">
    <source>
        <dbReference type="ARBA" id="ARBA00023224"/>
    </source>
</evidence>
<dbReference type="Pfam" id="PF00332">
    <property type="entry name" value="Glyco_hydro_17"/>
    <property type="match status" value="1"/>
</dbReference>
<dbReference type="Pfam" id="PF25391">
    <property type="entry name" value="WD40_Gbeta"/>
    <property type="match status" value="1"/>
</dbReference>
<dbReference type="Proteomes" id="UP000824890">
    <property type="component" value="Unassembled WGS sequence"/>
</dbReference>
<reference evidence="17 18" key="1">
    <citation type="submission" date="2021-05" db="EMBL/GenBank/DDBJ databases">
        <title>Genome Assembly of Synthetic Allotetraploid Brassica napus Reveals Homoeologous Exchanges between Subgenomes.</title>
        <authorList>
            <person name="Davis J.T."/>
        </authorList>
    </citation>
    <scope>NUCLEOTIDE SEQUENCE [LARGE SCALE GENOMIC DNA]</scope>
    <source>
        <strain evidence="18">cv. Da-Ae</strain>
        <tissue evidence="17">Seedling</tissue>
    </source>
</reference>
<dbReference type="InterPro" id="IPR013912">
    <property type="entry name" value="Adenylate_cyclase-assoc_CAP_C"/>
</dbReference>
<dbReference type="PROSITE" id="PS00678">
    <property type="entry name" value="WD_REPEATS_1"/>
    <property type="match status" value="1"/>
</dbReference>
<dbReference type="SMART" id="SM00320">
    <property type="entry name" value="WD40"/>
    <property type="match status" value="7"/>
</dbReference>
<dbReference type="Gene3D" id="1.25.40.330">
    <property type="entry name" value="Adenylate cyclase-associated CAP, N-terminal domain"/>
    <property type="match status" value="1"/>
</dbReference>
<dbReference type="InterPro" id="IPR006599">
    <property type="entry name" value="CARP_motif"/>
</dbReference>
<dbReference type="InterPro" id="IPR016098">
    <property type="entry name" value="CAP/MinC_C"/>
</dbReference>
<keyword evidence="10 14" id="KW-0326">Glycosidase</keyword>
<dbReference type="SUPFAM" id="SSF101278">
    <property type="entry name" value="N-terminal domain of adenylylcyclase associated protein, CAP"/>
    <property type="match status" value="1"/>
</dbReference>
<keyword evidence="8 14" id="KW-0378">Hydrolase</keyword>
<evidence type="ECO:0000256" key="7">
    <source>
        <dbReference type="ARBA" id="ARBA00022737"/>
    </source>
</evidence>
<keyword evidence="7" id="KW-0677">Repeat</keyword>
<dbReference type="CDD" id="cd00200">
    <property type="entry name" value="WD40"/>
    <property type="match status" value="1"/>
</dbReference>
<comment type="catalytic activity">
    <reaction evidence="1">
        <text>Hydrolysis of (1-&gt;3)-beta-D-glucosidic linkages in (1-&gt;3)-beta-D-glucans.</text>
        <dbReference type="EC" id="3.2.1.39"/>
    </reaction>
</comment>
<dbReference type="InterPro" id="IPR001632">
    <property type="entry name" value="WD40_G-protein_beta-like"/>
</dbReference>
<feature type="repeat" description="WD" evidence="11">
    <location>
        <begin position="1048"/>
        <end position="1089"/>
    </location>
</feature>
<dbReference type="EMBL" id="JAGKQM010000001">
    <property type="protein sequence ID" value="KAH0940720.1"/>
    <property type="molecule type" value="Genomic_DNA"/>
</dbReference>
<gene>
    <name evidence="17" type="ORF">HID58_000357</name>
</gene>
<dbReference type="InterPro" id="IPR017901">
    <property type="entry name" value="C-CAP_CF_C-like"/>
</dbReference>
<dbReference type="PRINTS" id="PR00319">
    <property type="entry name" value="GPROTEINB"/>
</dbReference>
<keyword evidence="5 11" id="KW-0853">WD repeat</keyword>
<dbReference type="Gene3D" id="2.130.10.10">
    <property type="entry name" value="YVTN repeat-like/Quinoprotein amine dehydrogenase"/>
    <property type="match status" value="1"/>
</dbReference>
<dbReference type="SMART" id="SM00673">
    <property type="entry name" value="CARP"/>
    <property type="match status" value="2"/>
</dbReference>
<evidence type="ECO:0000313" key="17">
    <source>
        <dbReference type="EMBL" id="KAH0940720.1"/>
    </source>
</evidence>
<dbReference type="InterPro" id="IPR015943">
    <property type="entry name" value="WD40/YVTN_repeat-like_dom_sf"/>
</dbReference>
<dbReference type="InterPro" id="IPR016346">
    <property type="entry name" value="G-protein_beta_1-5"/>
</dbReference>
<evidence type="ECO:0000256" key="8">
    <source>
        <dbReference type="ARBA" id="ARBA00022801"/>
    </source>
</evidence>
<dbReference type="Pfam" id="PF08603">
    <property type="entry name" value="CAP_C"/>
    <property type="match status" value="1"/>
</dbReference>
<evidence type="ECO:0000259" key="16">
    <source>
        <dbReference type="PROSITE" id="PS51329"/>
    </source>
</evidence>
<evidence type="ECO:0000256" key="10">
    <source>
        <dbReference type="ARBA" id="ARBA00023295"/>
    </source>
</evidence>
<dbReference type="InterPro" id="IPR012946">
    <property type="entry name" value="X8"/>
</dbReference>
<dbReference type="InterPro" id="IPR053950">
    <property type="entry name" value="CAP_N"/>
</dbReference>
<feature type="compositionally biased region" description="Low complexity" evidence="15">
    <location>
        <begin position="823"/>
        <end position="832"/>
    </location>
</feature>
<evidence type="ECO:0000256" key="13">
    <source>
        <dbReference type="RuleBase" id="RU004335"/>
    </source>
</evidence>
<feature type="compositionally biased region" description="Low complexity" evidence="15">
    <location>
        <begin position="247"/>
        <end position="257"/>
    </location>
</feature>
<dbReference type="Gene3D" id="1.20.58.1040">
    <property type="match status" value="1"/>
</dbReference>
<dbReference type="Gene3D" id="2.160.20.70">
    <property type="match status" value="1"/>
</dbReference>
<dbReference type="PROSITE" id="PS00587">
    <property type="entry name" value="GLYCOSYL_HYDROL_F17"/>
    <property type="match status" value="1"/>
</dbReference>